<gene>
    <name evidence="3" type="ORF">WHR41_03636</name>
</gene>
<proteinExistence type="predicted"/>
<evidence type="ECO:0000313" key="4">
    <source>
        <dbReference type="Proteomes" id="UP000803884"/>
    </source>
</evidence>
<name>A0AB34KVQ7_9PEZI</name>
<evidence type="ECO:0000313" key="3">
    <source>
        <dbReference type="EMBL" id="KAL1587631.1"/>
    </source>
</evidence>
<dbReference type="PANTHER" id="PTHR35394">
    <property type="entry name" value="DUF3176 DOMAIN-CONTAINING PROTEIN"/>
    <property type="match status" value="1"/>
</dbReference>
<organism evidence="3 4">
    <name type="scientific">Cladosporium halotolerans</name>
    <dbReference type="NCBI Taxonomy" id="1052096"/>
    <lineage>
        <taxon>Eukaryota</taxon>
        <taxon>Fungi</taxon>
        <taxon>Dikarya</taxon>
        <taxon>Ascomycota</taxon>
        <taxon>Pezizomycotina</taxon>
        <taxon>Dothideomycetes</taxon>
        <taxon>Dothideomycetidae</taxon>
        <taxon>Cladosporiales</taxon>
        <taxon>Cladosporiaceae</taxon>
        <taxon>Cladosporium</taxon>
    </lineage>
</organism>
<keyword evidence="4" id="KW-1185">Reference proteome</keyword>
<keyword evidence="2" id="KW-1133">Transmembrane helix</keyword>
<protein>
    <submittedName>
        <fullName evidence="3">Uncharacterized protein</fullName>
    </submittedName>
</protein>
<keyword evidence="2" id="KW-0472">Membrane</keyword>
<dbReference type="AlphaFoldDB" id="A0AB34KVQ7"/>
<dbReference type="EMBL" id="JAAQHG020000009">
    <property type="protein sequence ID" value="KAL1587631.1"/>
    <property type="molecule type" value="Genomic_DNA"/>
</dbReference>
<feature type="transmembrane region" description="Helical" evidence="2">
    <location>
        <begin position="226"/>
        <end position="248"/>
    </location>
</feature>
<dbReference type="Proteomes" id="UP000803884">
    <property type="component" value="Unassembled WGS sequence"/>
</dbReference>
<sequence length="328" mass="36257">MSGDPAAGETGNGEDTHDAHPGPISPVSANSVQGRLQDDDAFQEDRFGLEAPDHFDQMHPERWVDPHPSRESSADADSRIREPVLVNELSQIVPGQPERSEANQNVQYIDALPSASNDEDHENTPFRFFHNAYKVFRVGHDPQVLMTNWLDRQLTGTGYRGGPDADSFQTSDQLQGIDEAFKDGEDGLQRLMANVASAMTASLRTASNETAPGVVLISEPYIHVEWAWITLSVLLYILCIFFVVIVALKAHYGKPPTHVWKNSLPTALFHGLDPELRARHGHLTREKEIDDAAKNLHVRLVPGLDGLKLASEMPNELDRLDGVVDSGH</sequence>
<reference evidence="3 4" key="1">
    <citation type="journal article" date="2020" name="Microbiol. Resour. Announc.">
        <title>Draft Genome Sequence of a Cladosporium Species Isolated from the Mesophotic Ascidian Didemnum maculosum.</title>
        <authorList>
            <person name="Gioti A."/>
            <person name="Siaperas R."/>
            <person name="Nikolaivits E."/>
            <person name="Le Goff G."/>
            <person name="Ouazzani J."/>
            <person name="Kotoulas G."/>
            <person name="Topakas E."/>
        </authorList>
    </citation>
    <scope>NUCLEOTIDE SEQUENCE [LARGE SCALE GENOMIC DNA]</scope>
    <source>
        <strain evidence="3 4">TM138-S3</strain>
    </source>
</reference>
<dbReference type="GeneID" id="96005080"/>
<dbReference type="PANTHER" id="PTHR35394:SF5">
    <property type="entry name" value="DUF3176 DOMAIN-CONTAINING PROTEIN"/>
    <property type="match status" value="1"/>
</dbReference>
<feature type="region of interest" description="Disordered" evidence="1">
    <location>
        <begin position="1"/>
        <end position="80"/>
    </location>
</feature>
<dbReference type="RefSeq" id="XP_069230736.1">
    <property type="nucleotide sequence ID" value="XM_069372242.1"/>
</dbReference>
<keyword evidence="2" id="KW-0812">Transmembrane</keyword>
<evidence type="ECO:0000256" key="2">
    <source>
        <dbReference type="SAM" id="Phobius"/>
    </source>
</evidence>
<feature type="compositionally biased region" description="Basic and acidic residues" evidence="1">
    <location>
        <begin position="43"/>
        <end position="80"/>
    </location>
</feature>
<evidence type="ECO:0000256" key="1">
    <source>
        <dbReference type="SAM" id="MobiDB-lite"/>
    </source>
</evidence>
<comment type="caution">
    <text evidence="3">The sequence shown here is derived from an EMBL/GenBank/DDBJ whole genome shotgun (WGS) entry which is preliminary data.</text>
</comment>
<accession>A0AB34KVQ7</accession>